<dbReference type="InterPro" id="IPR026766">
    <property type="entry name" value="Fam133"/>
</dbReference>
<evidence type="ECO:0000256" key="1">
    <source>
        <dbReference type="ARBA" id="ARBA00009569"/>
    </source>
</evidence>
<proteinExistence type="evidence at transcript level"/>
<dbReference type="PANTHER" id="PTHR31911:SF1">
    <property type="entry name" value="FAMILY WITH SEQUENCE SIMILARITY 133 MEMBER B-RELATED"/>
    <property type="match status" value="1"/>
</dbReference>
<sequence length="128" mass="14678">MGKRDTRYAYMNPIAMARSRAPSTSSGPTIKDYLSRNRPTWEEVKRIIEKKKQGSSTLAAWEDHMNQKFQEELRKNRERLLAERTASTLLRRRRRRSDGRSSSPSSSSSLVVIQQFVGGRGEFGVSQT</sequence>
<comment type="similarity">
    <text evidence="1">Belongs to the FAM133 family.</text>
</comment>
<dbReference type="EMBL" id="GANP01006430">
    <property type="protein sequence ID" value="JAB78038.1"/>
    <property type="molecule type" value="mRNA"/>
</dbReference>
<evidence type="ECO:0000256" key="2">
    <source>
        <dbReference type="SAM" id="MobiDB-lite"/>
    </source>
</evidence>
<accession>V5HUQ5</accession>
<name>V5HUQ5_IXORI</name>
<protein>
    <submittedName>
        <fullName evidence="3">Uncharacterized protein</fullName>
    </submittedName>
</protein>
<feature type="region of interest" description="Disordered" evidence="2">
    <location>
        <begin position="78"/>
        <end position="112"/>
    </location>
</feature>
<organism evidence="3">
    <name type="scientific">Ixodes ricinus</name>
    <name type="common">Common tick</name>
    <name type="synonym">Acarus ricinus</name>
    <dbReference type="NCBI Taxonomy" id="34613"/>
    <lineage>
        <taxon>Eukaryota</taxon>
        <taxon>Metazoa</taxon>
        <taxon>Ecdysozoa</taxon>
        <taxon>Arthropoda</taxon>
        <taxon>Chelicerata</taxon>
        <taxon>Arachnida</taxon>
        <taxon>Acari</taxon>
        <taxon>Parasitiformes</taxon>
        <taxon>Ixodida</taxon>
        <taxon>Ixodoidea</taxon>
        <taxon>Ixodidae</taxon>
        <taxon>Ixodinae</taxon>
        <taxon>Ixodes</taxon>
    </lineage>
</organism>
<feature type="compositionally biased region" description="Low complexity" evidence="2">
    <location>
        <begin position="100"/>
        <end position="110"/>
    </location>
</feature>
<reference evidence="3" key="1">
    <citation type="journal article" date="2015" name="Sci. Rep.">
        <title>Tissue- and time-dependent transcription in Ixodes ricinus salivary glands and midguts when blood feeding on the vertebrate host.</title>
        <authorList>
            <person name="Kotsyfakis M."/>
            <person name="Schwarz A."/>
            <person name="Erhart J."/>
            <person name="Ribeiro J.M."/>
        </authorList>
    </citation>
    <scope>NUCLEOTIDE SEQUENCE</scope>
    <source>
        <tissue evidence="3">Salivary gland and midgut</tissue>
    </source>
</reference>
<dbReference type="AlphaFoldDB" id="V5HUQ5"/>
<evidence type="ECO:0000313" key="3">
    <source>
        <dbReference type="EMBL" id="JAB78038.1"/>
    </source>
</evidence>
<dbReference type="PANTHER" id="PTHR31911">
    <property type="entry name" value="PROTEIN FAM133"/>
    <property type="match status" value="1"/>
</dbReference>